<accession>A0A1Y6CKN3</accession>
<dbReference type="AlphaFoldDB" id="A0A1Y6CKN3"/>
<dbReference type="GO" id="GO:0016829">
    <property type="term" value="F:lyase activity"/>
    <property type="evidence" value="ECO:0007669"/>
    <property type="project" value="UniProtKB-KW"/>
</dbReference>
<dbReference type="SUPFAM" id="SSF51126">
    <property type="entry name" value="Pectin lyase-like"/>
    <property type="match status" value="1"/>
</dbReference>
<evidence type="ECO:0000313" key="2">
    <source>
        <dbReference type="EMBL" id="SMF58959.1"/>
    </source>
</evidence>
<dbReference type="InterPro" id="IPR012334">
    <property type="entry name" value="Pectin_lyas_fold"/>
</dbReference>
<dbReference type="Gene3D" id="2.160.20.10">
    <property type="entry name" value="Single-stranded right-handed beta-helix, Pectin lyase-like"/>
    <property type="match status" value="1"/>
</dbReference>
<dbReference type="Proteomes" id="UP000192917">
    <property type="component" value="Unassembled WGS sequence"/>
</dbReference>
<dbReference type="InterPro" id="IPR006311">
    <property type="entry name" value="TAT_signal"/>
</dbReference>
<sequence length="425" mass="44161">MTPPRLPDLPRRDLLAGTLGAGLGLATLSAVLPARAGTLPPAGQLDARDFGAVGDGRADDTAALQQALDTAFGQLHGGLLTIPPGTYRVTAPLRVETAAKPAGNLTHALTIQGRGARLVSEITGDDPVLEIVSHAVVRFLTVDGLEIQGNGEEGHGLALTCIERGTYLYNFCLRDLVVQGCGGDGCRLVGNLFEGQVFNSYFRDNRGNGGWFAHGPENTVLSAVHVFGCVFGGNGVDGAVLADGAADISFHGCYFLLNQRFGLNADHGVTLLSHCGFENNQRRAGSFAKGDAAVRLMVKGTLVGCTSYSIEYQTHLIRAFLTNDFVMVGCHGGGGGQASGAGLARLQGSGSTQAFLLGTTGRVDDAGGIDLINVGPAAAGRFPSTWNSAGLLQLGGYRLWVDETGTLRMKQGRPTSDQDGQPVAS</sequence>
<dbReference type="Pfam" id="PF12708">
    <property type="entry name" value="Pect-lyase_RHGA_epim"/>
    <property type="match status" value="1"/>
</dbReference>
<protein>
    <submittedName>
        <fullName evidence="2">Pectate lyase superfamily protein</fullName>
    </submittedName>
</protein>
<dbReference type="InterPro" id="IPR011050">
    <property type="entry name" value="Pectin_lyase_fold/virulence"/>
</dbReference>
<dbReference type="InterPro" id="IPR024535">
    <property type="entry name" value="RHGA/B-epi-like_pectate_lyase"/>
</dbReference>
<dbReference type="STRING" id="560819.SAMN05428998_12268"/>
<keyword evidence="3" id="KW-1185">Reference proteome</keyword>
<proteinExistence type="predicted"/>
<dbReference type="RefSeq" id="WP_085124911.1">
    <property type="nucleotide sequence ID" value="NZ_FWZX01000022.1"/>
</dbReference>
<organism evidence="2 3">
    <name type="scientific">Tistlia consotensis USBA 355</name>
    <dbReference type="NCBI Taxonomy" id="560819"/>
    <lineage>
        <taxon>Bacteria</taxon>
        <taxon>Pseudomonadati</taxon>
        <taxon>Pseudomonadota</taxon>
        <taxon>Alphaproteobacteria</taxon>
        <taxon>Rhodospirillales</taxon>
        <taxon>Rhodovibrionaceae</taxon>
        <taxon>Tistlia</taxon>
    </lineage>
</organism>
<dbReference type="EMBL" id="FWZX01000022">
    <property type="protein sequence ID" value="SMF58959.1"/>
    <property type="molecule type" value="Genomic_DNA"/>
</dbReference>
<dbReference type="PROSITE" id="PS51318">
    <property type="entry name" value="TAT"/>
    <property type="match status" value="1"/>
</dbReference>
<keyword evidence="2" id="KW-0456">Lyase</keyword>
<reference evidence="2 3" key="1">
    <citation type="submission" date="2017-04" db="EMBL/GenBank/DDBJ databases">
        <authorList>
            <person name="Afonso C.L."/>
            <person name="Miller P.J."/>
            <person name="Scott M.A."/>
            <person name="Spackman E."/>
            <person name="Goraichik I."/>
            <person name="Dimitrov K.M."/>
            <person name="Suarez D.L."/>
            <person name="Swayne D.E."/>
        </authorList>
    </citation>
    <scope>NUCLEOTIDE SEQUENCE [LARGE SCALE GENOMIC DNA]</scope>
    <source>
        <strain evidence="2 3">USBA 355</strain>
    </source>
</reference>
<name>A0A1Y6CKN3_9PROT</name>
<evidence type="ECO:0000259" key="1">
    <source>
        <dbReference type="Pfam" id="PF12708"/>
    </source>
</evidence>
<feature type="domain" description="Rhamnogalacturonase A/B/Epimerase-like pectate lyase" evidence="1">
    <location>
        <begin position="47"/>
        <end position="112"/>
    </location>
</feature>
<gene>
    <name evidence="2" type="ORF">SAMN05428998_12268</name>
</gene>
<evidence type="ECO:0000313" key="3">
    <source>
        <dbReference type="Proteomes" id="UP000192917"/>
    </source>
</evidence>